<comment type="caution">
    <text evidence="1">The sequence shown here is derived from an EMBL/GenBank/DDBJ whole genome shotgun (WGS) entry which is preliminary data.</text>
</comment>
<organism evidence="1 2">
    <name type="scientific">Vagococcus allomyrinae</name>
    <dbReference type="NCBI Taxonomy" id="2794353"/>
    <lineage>
        <taxon>Bacteria</taxon>
        <taxon>Bacillati</taxon>
        <taxon>Bacillota</taxon>
        <taxon>Bacilli</taxon>
        <taxon>Lactobacillales</taxon>
        <taxon>Enterococcaceae</taxon>
        <taxon>Vagococcus</taxon>
    </lineage>
</organism>
<reference evidence="1" key="1">
    <citation type="submission" date="2020-12" db="EMBL/GenBank/DDBJ databases">
        <title>Vagococcus allomyrinae sp. nov. and Enterococcus lavae sp. nov., isolated from the larvae of Allomyrina dichotoma.</title>
        <authorList>
            <person name="Lee S.D."/>
        </authorList>
    </citation>
    <scope>NUCLEOTIDE SEQUENCE</scope>
    <source>
        <strain evidence="1">BWB3-3</strain>
    </source>
</reference>
<dbReference type="EMBL" id="JAEEGA010000007">
    <property type="protein sequence ID" value="MBP1041694.1"/>
    <property type="molecule type" value="Genomic_DNA"/>
</dbReference>
<keyword evidence="2" id="KW-1185">Reference proteome</keyword>
<dbReference type="AlphaFoldDB" id="A0A940PB09"/>
<proteinExistence type="predicted"/>
<gene>
    <name evidence="1" type="ORF">I6N95_11810</name>
</gene>
<dbReference type="RefSeq" id="WP_209528015.1">
    <property type="nucleotide sequence ID" value="NZ_JAEEGA010000007.1"/>
</dbReference>
<sequence length="143" mass="16686">MFRFRKKEAKPSPENDWHELMVTFFSDSVIDLTNTFEKEYWLTYGLGYLSAYLKSVKAKDKIVEQVECQMLEEFGNYSKEEAGFLRKRIERSTSNQSPLYQELIFKGLEVFSESTDEQSKALMVKKIEISELLAAEVDGKERA</sequence>
<protein>
    <submittedName>
        <fullName evidence="1">Uncharacterized protein</fullName>
    </submittedName>
</protein>
<dbReference type="Proteomes" id="UP000674938">
    <property type="component" value="Unassembled WGS sequence"/>
</dbReference>
<evidence type="ECO:0000313" key="1">
    <source>
        <dbReference type="EMBL" id="MBP1041694.1"/>
    </source>
</evidence>
<evidence type="ECO:0000313" key="2">
    <source>
        <dbReference type="Proteomes" id="UP000674938"/>
    </source>
</evidence>
<name>A0A940PB09_9ENTE</name>
<accession>A0A940PB09</accession>